<name>A0A6J4V166_9BACT</name>
<dbReference type="PANTHER" id="PTHR42760:SF5">
    <property type="entry name" value="2-DEHYDRO-3-DEOXY-D-GLUCONATE 5-DEHYDROGENASE"/>
    <property type="match status" value="1"/>
</dbReference>
<evidence type="ECO:0000256" key="2">
    <source>
        <dbReference type="ARBA" id="ARBA00023002"/>
    </source>
</evidence>
<dbReference type="SUPFAM" id="SSF51735">
    <property type="entry name" value="NAD(P)-binding Rossmann-fold domains"/>
    <property type="match status" value="1"/>
</dbReference>
<dbReference type="AlphaFoldDB" id="A0A6J4V166"/>
<dbReference type="NCBIfam" id="NF005559">
    <property type="entry name" value="PRK07231.1"/>
    <property type="match status" value="1"/>
</dbReference>
<evidence type="ECO:0000313" key="3">
    <source>
        <dbReference type="EMBL" id="CAA9561964.1"/>
    </source>
</evidence>
<accession>A0A6J4V166</accession>
<dbReference type="Pfam" id="PF13561">
    <property type="entry name" value="adh_short_C2"/>
    <property type="match status" value="1"/>
</dbReference>
<reference evidence="3" key="1">
    <citation type="submission" date="2020-02" db="EMBL/GenBank/DDBJ databases">
        <authorList>
            <person name="Meier V. D."/>
        </authorList>
    </citation>
    <scope>NUCLEOTIDE SEQUENCE</scope>
    <source>
        <strain evidence="3">AVDCRST_MAG49</strain>
    </source>
</reference>
<sequence length="267" mass="27728">MPTVLDRMRLDGKVALVTGASRGLGRGMALALAEAGADVALVARDADRLAVAAAEVETRGRRALPLAVDLADLDAATCAVDEAAAAFGRLDILVTAAATQLRRPILEVTPDDWDRLHAVNLRAVYFMGQRAAQRMLDRERPPDGGARGKVINVASLTSAGAWPDVSVYGATKGGVAQLTKAQALEWGPLGICANAIGPGSFHTELTEALYADEPRAARIVSRIPLGRPGLADDLAGAVVFLASPASDYVTGQVLWVDGGFQVLGAGL</sequence>
<dbReference type="GO" id="GO:0004316">
    <property type="term" value="F:3-oxoacyl-[acyl-carrier-protein] reductase (NADPH) activity"/>
    <property type="evidence" value="ECO:0007669"/>
    <property type="project" value="UniProtKB-EC"/>
</dbReference>
<dbReference type="PRINTS" id="PR00081">
    <property type="entry name" value="GDHRDH"/>
</dbReference>
<dbReference type="Gene3D" id="3.40.50.720">
    <property type="entry name" value="NAD(P)-binding Rossmann-like Domain"/>
    <property type="match status" value="1"/>
</dbReference>
<gene>
    <name evidence="3" type="ORF">AVDCRST_MAG49-2473</name>
</gene>
<comment type="similarity">
    <text evidence="1">Belongs to the short-chain dehydrogenases/reductases (SDR) family.</text>
</comment>
<dbReference type="FunFam" id="3.40.50.720:FF:000084">
    <property type="entry name" value="Short-chain dehydrogenase reductase"/>
    <property type="match status" value="1"/>
</dbReference>
<proteinExistence type="inferred from homology"/>
<evidence type="ECO:0000256" key="1">
    <source>
        <dbReference type="ARBA" id="ARBA00006484"/>
    </source>
</evidence>
<dbReference type="PROSITE" id="PS00061">
    <property type="entry name" value="ADH_SHORT"/>
    <property type="match status" value="1"/>
</dbReference>
<dbReference type="PANTHER" id="PTHR42760">
    <property type="entry name" value="SHORT-CHAIN DEHYDROGENASES/REDUCTASES FAMILY MEMBER"/>
    <property type="match status" value="1"/>
</dbReference>
<dbReference type="PRINTS" id="PR00080">
    <property type="entry name" value="SDRFAMILY"/>
</dbReference>
<organism evidence="3">
    <name type="scientific">uncultured Thermomicrobiales bacterium</name>
    <dbReference type="NCBI Taxonomy" id="1645740"/>
    <lineage>
        <taxon>Bacteria</taxon>
        <taxon>Pseudomonadati</taxon>
        <taxon>Thermomicrobiota</taxon>
        <taxon>Thermomicrobia</taxon>
        <taxon>Thermomicrobiales</taxon>
        <taxon>environmental samples</taxon>
    </lineage>
</organism>
<dbReference type="EMBL" id="CADCWG010000169">
    <property type="protein sequence ID" value="CAA9561964.1"/>
    <property type="molecule type" value="Genomic_DNA"/>
</dbReference>
<dbReference type="InterPro" id="IPR020904">
    <property type="entry name" value="Sc_DH/Rdtase_CS"/>
</dbReference>
<dbReference type="InterPro" id="IPR002347">
    <property type="entry name" value="SDR_fam"/>
</dbReference>
<dbReference type="EC" id="1.1.1.100" evidence="3"/>
<dbReference type="InterPro" id="IPR036291">
    <property type="entry name" value="NAD(P)-bd_dom_sf"/>
</dbReference>
<protein>
    <submittedName>
        <fullName evidence="3">3-oxoacyl-[acyl-carrier protein] reductase</fullName>
        <ecNumber evidence="3">1.1.1.100</ecNumber>
    </submittedName>
</protein>
<keyword evidence="2 3" id="KW-0560">Oxidoreductase</keyword>